<dbReference type="AlphaFoldDB" id="A0A9P6UHJ0"/>
<reference evidence="2" key="1">
    <citation type="journal article" date="2020" name="Fungal Divers.">
        <title>Resolving the Mortierellaceae phylogeny through synthesis of multi-gene phylogenetics and phylogenomics.</title>
        <authorList>
            <person name="Vandepol N."/>
            <person name="Liber J."/>
            <person name="Desiro A."/>
            <person name="Na H."/>
            <person name="Kennedy M."/>
            <person name="Barry K."/>
            <person name="Grigoriev I.V."/>
            <person name="Miller A.N."/>
            <person name="O'Donnell K."/>
            <person name="Stajich J.E."/>
            <person name="Bonito G."/>
        </authorList>
    </citation>
    <scope>NUCLEOTIDE SEQUENCE</scope>
    <source>
        <strain evidence="2">NVP60</strain>
    </source>
</reference>
<keyword evidence="3" id="KW-1185">Reference proteome</keyword>
<proteinExistence type="predicted"/>
<dbReference type="EMBL" id="JAAAIN010001844">
    <property type="protein sequence ID" value="KAG0299783.1"/>
    <property type="molecule type" value="Genomic_DNA"/>
</dbReference>
<protein>
    <submittedName>
        <fullName evidence="2">Uncharacterized protein</fullName>
    </submittedName>
</protein>
<evidence type="ECO:0000256" key="1">
    <source>
        <dbReference type="SAM" id="MobiDB-lite"/>
    </source>
</evidence>
<comment type="caution">
    <text evidence="2">The sequence shown here is derived from an EMBL/GenBank/DDBJ whole genome shotgun (WGS) entry which is preliminary data.</text>
</comment>
<feature type="compositionally biased region" description="Acidic residues" evidence="1">
    <location>
        <begin position="156"/>
        <end position="165"/>
    </location>
</feature>
<accession>A0A9P6UHJ0</accession>
<gene>
    <name evidence="2" type="ORF">BGZ97_003542</name>
</gene>
<feature type="region of interest" description="Disordered" evidence="1">
    <location>
        <begin position="154"/>
        <end position="192"/>
    </location>
</feature>
<dbReference type="Proteomes" id="UP000823405">
    <property type="component" value="Unassembled WGS sequence"/>
</dbReference>
<organism evidence="2 3">
    <name type="scientific">Linnemannia gamsii</name>
    <dbReference type="NCBI Taxonomy" id="64522"/>
    <lineage>
        <taxon>Eukaryota</taxon>
        <taxon>Fungi</taxon>
        <taxon>Fungi incertae sedis</taxon>
        <taxon>Mucoromycota</taxon>
        <taxon>Mortierellomycotina</taxon>
        <taxon>Mortierellomycetes</taxon>
        <taxon>Mortierellales</taxon>
        <taxon>Mortierellaceae</taxon>
        <taxon>Linnemannia</taxon>
    </lineage>
</organism>
<feature type="compositionally biased region" description="Polar residues" evidence="1">
    <location>
        <begin position="166"/>
        <end position="177"/>
    </location>
</feature>
<name>A0A9P6UHJ0_9FUNG</name>
<dbReference type="OrthoDB" id="2402888at2759"/>
<evidence type="ECO:0000313" key="3">
    <source>
        <dbReference type="Proteomes" id="UP000823405"/>
    </source>
</evidence>
<sequence>MASQTVSSRKVRQWEESVNRGRKGATYFLGLENVLQAKPVEYYDSRDMDSTNQKAVMQEWEGWMATFGSSKHKVLVDLSRMSHNDAKAAKEYLIKKALVGRKLDMLATSREQLRDNEAEMTSMLKSVSPEIDGHERRAKELDGAPVFHLKRRESNSYEDELDEETATSFSRSQSSTWHWEGAETPPSPRSLSSRTLPVYKGLSSSSAFALLNQVDVWKVDDIDLLSMFNEFKHQQAHSRFSLALDGIADVTPGSTFSRALSVKERSLASVVSLKSIH</sequence>
<evidence type="ECO:0000313" key="2">
    <source>
        <dbReference type="EMBL" id="KAG0299783.1"/>
    </source>
</evidence>